<evidence type="ECO:0000256" key="1">
    <source>
        <dbReference type="SAM" id="MobiDB-lite"/>
    </source>
</evidence>
<dbReference type="HOGENOM" id="CLU_195659_0_0_1"/>
<feature type="region of interest" description="Disordered" evidence="1">
    <location>
        <begin position="1"/>
        <end position="52"/>
    </location>
</feature>
<dbReference type="Proteomes" id="UP000029867">
    <property type="component" value="Unassembled WGS sequence"/>
</dbReference>
<name>A0A099NK73_PICKU</name>
<organism evidence="2 3">
    <name type="scientific">Pichia kudriavzevii</name>
    <name type="common">Yeast</name>
    <name type="synonym">Issatchenkia orientalis</name>
    <dbReference type="NCBI Taxonomy" id="4909"/>
    <lineage>
        <taxon>Eukaryota</taxon>
        <taxon>Fungi</taxon>
        <taxon>Dikarya</taxon>
        <taxon>Ascomycota</taxon>
        <taxon>Saccharomycotina</taxon>
        <taxon>Pichiomycetes</taxon>
        <taxon>Pichiales</taxon>
        <taxon>Pichiaceae</taxon>
        <taxon>Pichia</taxon>
    </lineage>
</organism>
<gene>
    <name evidence="2" type="ORF">JL09_g6884</name>
</gene>
<feature type="non-terminal residue" evidence="2">
    <location>
        <position position="81"/>
    </location>
</feature>
<feature type="compositionally biased region" description="Low complexity" evidence="1">
    <location>
        <begin position="11"/>
        <end position="32"/>
    </location>
</feature>
<dbReference type="EMBL" id="JQFK01002174">
    <property type="protein sequence ID" value="KGK32509.1"/>
    <property type="molecule type" value="Genomic_DNA"/>
</dbReference>
<reference evidence="3" key="1">
    <citation type="journal article" date="2014" name="Microb. Cell Fact.">
        <title>Exploiting Issatchenkia orientalis SD108 for succinic acid production.</title>
        <authorList>
            <person name="Xiao H."/>
            <person name="Shao Z."/>
            <person name="Jiang Y."/>
            <person name="Dole S."/>
            <person name="Zhao H."/>
        </authorList>
    </citation>
    <scope>NUCLEOTIDE SEQUENCE [LARGE SCALE GENOMIC DNA]</scope>
    <source>
        <strain evidence="3">SD108</strain>
    </source>
</reference>
<comment type="caution">
    <text evidence="2">The sequence shown here is derived from an EMBL/GenBank/DDBJ whole genome shotgun (WGS) entry which is preliminary data.</text>
</comment>
<protein>
    <submittedName>
        <fullName evidence="2">Uncharacterized protein</fullName>
    </submittedName>
</protein>
<dbReference type="AlphaFoldDB" id="A0A099NK73"/>
<sequence length="81" mass="8975">MSNIQNADLHSATSSESSISVSSSNDEVSMHSTISGDSQLDDHRNQNLSLPIRNDNLLNVSTEMLRRTSAISYLEPKQNKR</sequence>
<evidence type="ECO:0000313" key="2">
    <source>
        <dbReference type="EMBL" id="KGK32509.1"/>
    </source>
</evidence>
<accession>A0A099NK73</accession>
<evidence type="ECO:0000313" key="3">
    <source>
        <dbReference type="Proteomes" id="UP000029867"/>
    </source>
</evidence>
<proteinExistence type="predicted"/>
<dbReference type="VEuPathDB" id="FungiDB:C5L36_0A10020"/>